<feature type="compositionally biased region" description="Polar residues" evidence="1">
    <location>
        <begin position="14"/>
        <end position="25"/>
    </location>
</feature>
<proteinExistence type="predicted"/>
<evidence type="ECO:0000256" key="1">
    <source>
        <dbReference type="SAM" id="MobiDB-lite"/>
    </source>
</evidence>
<dbReference type="VEuPathDB" id="FungiDB:P175DRAFT_0426433"/>
<organism evidence="2 3">
    <name type="scientific">Aspergillus ochraceoroseus</name>
    <dbReference type="NCBI Taxonomy" id="138278"/>
    <lineage>
        <taxon>Eukaryota</taxon>
        <taxon>Fungi</taxon>
        <taxon>Dikarya</taxon>
        <taxon>Ascomycota</taxon>
        <taxon>Pezizomycotina</taxon>
        <taxon>Eurotiomycetes</taxon>
        <taxon>Eurotiomycetidae</taxon>
        <taxon>Eurotiales</taxon>
        <taxon>Aspergillaceae</taxon>
        <taxon>Aspergillus</taxon>
        <taxon>Aspergillus subgen. Nidulantes</taxon>
    </lineage>
</organism>
<sequence>MKSIKMPQKRRKLASTTVQNTTNEPSAGYRAASTSDDGPSEPETSRFSAKGGDFPPEEDNEPRLEGGYNALKSYKGQYYSGMAVGGSHIWNYDQGVWKETKEEPNLWKIDYRTKKRREKKAPQGSGAPVGTEYHWLIVGHQFVKKVDANTYETSLTGSKYKLAYKATTSNSWSVPTVKKQREREIELLEDAKLRVRGLPPVLASEKVKVEKHERGQTKLDSIFSRVESAVHKRKAEQ</sequence>
<keyword evidence="3" id="KW-1185">Reference proteome</keyword>
<protein>
    <submittedName>
        <fullName evidence="2">Uncharacterized protein</fullName>
    </submittedName>
</protein>
<name>A0A0F8VCQ6_9EURO</name>
<dbReference type="AlphaFoldDB" id="A0A0F8VCQ6"/>
<gene>
    <name evidence="2" type="ORF">AOCH_002326</name>
</gene>
<comment type="caution">
    <text evidence="2">The sequence shown here is derived from an EMBL/GenBank/DDBJ whole genome shotgun (WGS) entry which is preliminary data.</text>
</comment>
<evidence type="ECO:0000313" key="2">
    <source>
        <dbReference type="EMBL" id="KKK20831.1"/>
    </source>
</evidence>
<feature type="region of interest" description="Disordered" evidence="1">
    <location>
        <begin position="1"/>
        <end position="67"/>
    </location>
</feature>
<evidence type="ECO:0000313" key="3">
    <source>
        <dbReference type="Proteomes" id="UP000034947"/>
    </source>
</evidence>
<dbReference type="OrthoDB" id="4225980at2759"/>
<reference evidence="2 3" key="1">
    <citation type="submission" date="2015-02" db="EMBL/GenBank/DDBJ databases">
        <title>Draft Genome Sequences of Two Closely-Related Aflatoxigenic Aspergillus Species Obtained from the Cote d'Ivoire.</title>
        <authorList>
            <person name="Moore G.G."/>
            <person name="Beltz S.B."/>
            <person name="Mack B.M."/>
        </authorList>
    </citation>
    <scope>NUCLEOTIDE SEQUENCE [LARGE SCALE GENOMIC DNA]</scope>
    <source>
        <strain evidence="2 3">SRRC1432</strain>
    </source>
</reference>
<dbReference type="EMBL" id="JYKN01001356">
    <property type="protein sequence ID" value="KKK20831.1"/>
    <property type="molecule type" value="Genomic_DNA"/>
</dbReference>
<dbReference type="Proteomes" id="UP000034947">
    <property type="component" value="Unassembled WGS sequence"/>
</dbReference>
<accession>A0A0F8VCQ6</accession>